<feature type="compositionally biased region" description="Gly residues" evidence="1">
    <location>
        <begin position="1"/>
        <end position="10"/>
    </location>
</feature>
<accession>A0A8S9IQG3</accession>
<comment type="caution">
    <text evidence="2">The sequence shown here is derived from an EMBL/GenBank/DDBJ whole genome shotgun (WGS) entry which is preliminary data.</text>
</comment>
<reference evidence="2" key="1">
    <citation type="submission" date="2019-12" db="EMBL/GenBank/DDBJ databases">
        <title>Genome sequencing and annotation of Brassica cretica.</title>
        <authorList>
            <person name="Studholme D.J."/>
            <person name="Sarris P.F."/>
        </authorList>
    </citation>
    <scope>NUCLEOTIDE SEQUENCE</scope>
    <source>
        <strain evidence="2">PFS-102/07</strain>
        <tissue evidence="2">Leaf</tissue>
    </source>
</reference>
<feature type="region of interest" description="Disordered" evidence="1">
    <location>
        <begin position="1"/>
        <end position="31"/>
    </location>
</feature>
<organism evidence="2">
    <name type="scientific">Brassica cretica</name>
    <name type="common">Mustard</name>
    <dbReference type="NCBI Taxonomy" id="69181"/>
    <lineage>
        <taxon>Eukaryota</taxon>
        <taxon>Viridiplantae</taxon>
        <taxon>Streptophyta</taxon>
        <taxon>Embryophyta</taxon>
        <taxon>Tracheophyta</taxon>
        <taxon>Spermatophyta</taxon>
        <taxon>Magnoliopsida</taxon>
        <taxon>eudicotyledons</taxon>
        <taxon>Gunneridae</taxon>
        <taxon>Pentapetalae</taxon>
        <taxon>rosids</taxon>
        <taxon>malvids</taxon>
        <taxon>Brassicales</taxon>
        <taxon>Brassicaceae</taxon>
        <taxon>Brassiceae</taxon>
        <taxon>Brassica</taxon>
    </lineage>
</organism>
<protein>
    <submittedName>
        <fullName evidence="2">Uncharacterized protein</fullName>
    </submittedName>
</protein>
<proteinExistence type="predicted"/>
<gene>
    <name evidence="2" type="ORF">F2Q70_00002918</name>
</gene>
<dbReference type="AlphaFoldDB" id="A0A8S9IQG3"/>
<name>A0A8S9IQG3_BRACR</name>
<evidence type="ECO:0000256" key="1">
    <source>
        <dbReference type="SAM" id="MobiDB-lite"/>
    </source>
</evidence>
<evidence type="ECO:0000313" key="2">
    <source>
        <dbReference type="EMBL" id="KAF2571805.1"/>
    </source>
</evidence>
<sequence length="101" mass="10404">MIPSGSGDGRAGSNARPARPSAELDQSSSADGRAGTIALFSSCPEGSSPKIVLNSLLFRLDHNPGPLGNLGFLSFLILRKINSANFGSHSLALEGGGRRIL</sequence>
<dbReference type="EMBL" id="QGKY02001015">
    <property type="protein sequence ID" value="KAF2571805.1"/>
    <property type="molecule type" value="Genomic_DNA"/>
</dbReference>